<evidence type="ECO:0000313" key="3">
    <source>
        <dbReference type="Proteomes" id="UP000294321"/>
    </source>
</evidence>
<reference evidence="3" key="1">
    <citation type="submission" date="2018-12" db="EMBL/GenBank/DDBJ databases">
        <title>A new species of lactobacillus.</title>
        <authorList>
            <person name="Jian Y."/>
            <person name="Xin L."/>
            <person name="Hong Z.J."/>
            <person name="Ming L.Z."/>
            <person name="Hong X.Z."/>
        </authorList>
    </citation>
    <scope>NUCLEOTIDE SEQUENCE [LARGE SCALE GENOMIC DNA]</scope>
    <source>
        <strain evidence="3">HSLZ-75</strain>
    </source>
</reference>
<evidence type="ECO:0000313" key="2">
    <source>
        <dbReference type="EMBL" id="QBP18675.1"/>
    </source>
</evidence>
<name>A0A4P6ZLF7_9LACO</name>
<feature type="domain" description="Replicative helicase loading/DNA remodeling protein DnaB N-terminal winged helix" evidence="1">
    <location>
        <begin position="1"/>
        <end position="249"/>
    </location>
</feature>
<dbReference type="OrthoDB" id="2082007at2"/>
<gene>
    <name evidence="2" type="ORF">ELX58_05935</name>
</gene>
<dbReference type="KEGG" id="lji:ELX58_05935"/>
<proteinExistence type="predicted"/>
<accession>A0A4P6ZLF7</accession>
<keyword evidence="3" id="KW-1185">Reference proteome</keyword>
<organism evidence="2 3">
    <name type="scientific">Acetilactobacillus jinshanensis</name>
    <dbReference type="NCBI Taxonomy" id="1720083"/>
    <lineage>
        <taxon>Bacteria</taxon>
        <taxon>Bacillati</taxon>
        <taxon>Bacillota</taxon>
        <taxon>Bacilli</taxon>
        <taxon>Lactobacillales</taxon>
        <taxon>Lactobacillaceae</taxon>
        <taxon>Acetilactobacillus</taxon>
    </lineage>
</organism>
<evidence type="ECO:0000259" key="1">
    <source>
        <dbReference type="Pfam" id="PF25888"/>
    </source>
</evidence>
<dbReference type="AlphaFoldDB" id="A0A4P6ZLF7"/>
<dbReference type="Pfam" id="PF25888">
    <property type="entry name" value="WHD_DnaB"/>
    <property type="match status" value="1"/>
</dbReference>
<dbReference type="EMBL" id="CP034726">
    <property type="protein sequence ID" value="QBP18675.1"/>
    <property type="molecule type" value="Genomic_DNA"/>
</dbReference>
<dbReference type="InterPro" id="IPR058660">
    <property type="entry name" value="WHD_DnaB"/>
</dbReference>
<sequence>MDPKAGFIIVRDDNLSNTRRRSLDLLYQPLLHPIAYALTNLLWQLGEISKNPLFKRPISDLLAYLNVDINVFERALRRVEGAGLMRTFYKKDSVHPFYIFHLIQPVSAREFFRSDLLSIGLLEIVGGHRFLTLSRDLIAKPYQFNNVHDLTRNFLEVYNVGHQDITDLPTLIKQIRSGMTAKMASSLKEDQSYINESHDFNFELLLDLMKQSYSDVDAVKRHRQLILTEHTLYGLDEPAMANYIKQATSITSNKIDFNKFKWLISKSFQGNPGIPSKTKFKVQPGQSIKQNPKVSREKAGLIKAADYYSPVQFLYHLKKQINSHAIVTHQEENILRQLIDNHAFRDNQGVINILSYYMIVEKHRPALQSTYMQYIMAAWGQAGVNTPAEALNEIEKFNRGVTERKNKRIKKMQGNHARRYSYNRRKPVIKQKLPKWARSDYHVKLHPTNPKVQRKIKQQLAKLNHQPNHGKGGRK</sequence>
<dbReference type="RefSeq" id="WP_133442233.1">
    <property type="nucleotide sequence ID" value="NZ_CP034726.1"/>
</dbReference>
<protein>
    <recommendedName>
        <fullName evidence="1">Replicative helicase loading/DNA remodeling protein DnaB N-terminal winged helix domain-containing protein</fullName>
    </recommendedName>
</protein>
<dbReference type="Proteomes" id="UP000294321">
    <property type="component" value="Chromosome"/>
</dbReference>